<protein>
    <submittedName>
        <fullName evidence="2">Uncharacterized protein</fullName>
    </submittedName>
</protein>
<feature type="transmembrane region" description="Helical" evidence="1">
    <location>
        <begin position="14"/>
        <end position="33"/>
    </location>
</feature>
<evidence type="ECO:0000256" key="1">
    <source>
        <dbReference type="SAM" id="Phobius"/>
    </source>
</evidence>
<accession>A0AAW5CGJ3</accession>
<evidence type="ECO:0000313" key="2">
    <source>
        <dbReference type="EMBL" id="MCG5033648.1"/>
    </source>
</evidence>
<dbReference type="Proteomes" id="UP001200089">
    <property type="component" value="Unassembled WGS sequence"/>
</dbReference>
<gene>
    <name evidence="2" type="ORF">L0P48_08500</name>
</gene>
<comment type="caution">
    <text evidence="2">The sequence shown here is derived from an EMBL/GenBank/DDBJ whole genome shotgun (WGS) entry which is preliminary data.</text>
</comment>
<reference evidence="2" key="1">
    <citation type="submission" date="2022-01" db="EMBL/GenBank/DDBJ databases">
        <title>Collection of gut derived symbiotic bacterial strains cultured from healthy donors.</title>
        <authorList>
            <person name="Lin H."/>
            <person name="Kohout C."/>
            <person name="Waligurski E."/>
            <person name="Pamer E.G."/>
        </authorList>
    </citation>
    <scope>NUCLEOTIDE SEQUENCE</scope>
    <source>
        <strain evidence="2">DFI.1.11</strain>
    </source>
</reference>
<keyword evidence="1" id="KW-0812">Transmembrane</keyword>
<dbReference type="AlphaFoldDB" id="A0AAW5CGJ3"/>
<proteinExistence type="predicted"/>
<keyword evidence="1" id="KW-0472">Membrane</keyword>
<sequence length="171" mass="19183">MKEKTETFNQGKRYFFYILMFAILGWFIFMQIFGADERSSDTSAASVIYSGTVTWQKPDGTTQEISVPGTYKVPVGDTMVLTIQLPDDLTDTCFAIRSSLQDVDFYVGDNLRTSYSTHKTRLVGKNSASRYVFCPVYASDAGKELRIELTTYTSNYTGVVNPVYCGNKADI</sequence>
<name>A0AAW5CGJ3_9FIRM</name>
<keyword evidence="1" id="KW-1133">Transmembrane helix</keyword>
<evidence type="ECO:0000313" key="3">
    <source>
        <dbReference type="Proteomes" id="UP001200089"/>
    </source>
</evidence>
<organism evidence="2 3">
    <name type="scientific">Blautia massiliensis</name>
    <name type="common">ex Durand et al. 2017</name>
    <dbReference type="NCBI Taxonomy" id="1737424"/>
    <lineage>
        <taxon>Bacteria</taxon>
        <taxon>Bacillati</taxon>
        <taxon>Bacillota</taxon>
        <taxon>Clostridia</taxon>
        <taxon>Lachnospirales</taxon>
        <taxon>Lachnospiraceae</taxon>
        <taxon>Blautia</taxon>
    </lineage>
</organism>
<dbReference type="RefSeq" id="WP_237972074.1">
    <property type="nucleotide sequence ID" value="NZ_JAKNDE010000009.1"/>
</dbReference>
<dbReference type="EMBL" id="JAKNDE010000009">
    <property type="protein sequence ID" value="MCG5033648.1"/>
    <property type="molecule type" value="Genomic_DNA"/>
</dbReference>